<dbReference type="OrthoDB" id="1932706at2759"/>
<gene>
    <name evidence="2" type="ORF">SISNIDRAFT_41295</name>
</gene>
<reference evidence="2 3" key="1">
    <citation type="journal article" date="2016" name="Mol. Biol. Evol.">
        <title>Comparative Genomics of Early-Diverging Mushroom-Forming Fungi Provides Insights into the Origins of Lignocellulose Decay Capabilities.</title>
        <authorList>
            <person name="Nagy L.G."/>
            <person name="Riley R."/>
            <person name="Tritt A."/>
            <person name="Adam C."/>
            <person name="Daum C."/>
            <person name="Floudas D."/>
            <person name="Sun H."/>
            <person name="Yadav J.S."/>
            <person name="Pangilinan J."/>
            <person name="Larsson K.H."/>
            <person name="Matsuura K."/>
            <person name="Barry K."/>
            <person name="Labutti K."/>
            <person name="Kuo R."/>
            <person name="Ohm R.A."/>
            <person name="Bhattacharya S.S."/>
            <person name="Shirouzu T."/>
            <person name="Yoshinaga Y."/>
            <person name="Martin F.M."/>
            <person name="Grigoriev I.V."/>
            <person name="Hibbett D.S."/>
        </authorList>
    </citation>
    <scope>NUCLEOTIDE SEQUENCE [LARGE SCALE GENOMIC DNA]</scope>
    <source>
        <strain evidence="2 3">HHB9708</strain>
    </source>
</reference>
<dbReference type="Proteomes" id="UP000076722">
    <property type="component" value="Unassembled WGS sequence"/>
</dbReference>
<dbReference type="STRING" id="1314777.A0A164VR04"/>
<sequence>MDYNQTRFTQQFLKKYQKQPVSFTVQLYHDYWLLNQAKFLYSNQASAILEDIRALRVPVDFLEIFDEAKVPFYEGLKWHPLGERGLH</sequence>
<protein>
    <recommendedName>
        <fullName evidence="1">Spt20-like SEP domain-containing protein</fullName>
    </recommendedName>
</protein>
<dbReference type="Pfam" id="PF12090">
    <property type="entry name" value="Spt20_SEP"/>
    <property type="match status" value="1"/>
</dbReference>
<proteinExistence type="predicted"/>
<dbReference type="EMBL" id="KV419404">
    <property type="protein sequence ID" value="KZS94385.1"/>
    <property type="molecule type" value="Genomic_DNA"/>
</dbReference>
<evidence type="ECO:0000313" key="2">
    <source>
        <dbReference type="EMBL" id="KZS94385.1"/>
    </source>
</evidence>
<feature type="domain" description="Spt20-like SEP" evidence="1">
    <location>
        <begin position="17"/>
        <end position="75"/>
    </location>
</feature>
<name>A0A164VR04_9AGAM</name>
<dbReference type="InterPro" id="IPR046468">
    <property type="entry name" value="Spt20-like_SEP"/>
</dbReference>
<dbReference type="AlphaFoldDB" id="A0A164VR04"/>
<accession>A0A164VR04</accession>
<evidence type="ECO:0000259" key="1">
    <source>
        <dbReference type="Pfam" id="PF12090"/>
    </source>
</evidence>
<keyword evidence="3" id="KW-1185">Reference proteome</keyword>
<organism evidence="2 3">
    <name type="scientific">Sistotremastrum niveocremeum HHB9708</name>
    <dbReference type="NCBI Taxonomy" id="1314777"/>
    <lineage>
        <taxon>Eukaryota</taxon>
        <taxon>Fungi</taxon>
        <taxon>Dikarya</taxon>
        <taxon>Basidiomycota</taxon>
        <taxon>Agaricomycotina</taxon>
        <taxon>Agaricomycetes</taxon>
        <taxon>Sistotremastrales</taxon>
        <taxon>Sistotremastraceae</taxon>
        <taxon>Sertulicium</taxon>
        <taxon>Sertulicium niveocremeum</taxon>
    </lineage>
</organism>
<evidence type="ECO:0000313" key="3">
    <source>
        <dbReference type="Proteomes" id="UP000076722"/>
    </source>
</evidence>